<accession>A0A9Q0VAL2</accession>
<dbReference type="Proteomes" id="UP001151752">
    <property type="component" value="Chromosome 6"/>
</dbReference>
<sequence length="127" mass="13943">MFKQSGDCCLAAAAMTASYPPATQDSIALASKAEDPFEAISILHKIPETPSSSPDALRVKEQAGLNYIWGRELVWCYGLSRSSDLSPLDLGFVQNNSDCLRVLFGWSASHHNLFIPYEINSTSYLII</sequence>
<protein>
    <submittedName>
        <fullName evidence="1">Uncharacterized protein</fullName>
    </submittedName>
</protein>
<organism evidence="1 2">
    <name type="scientific">Salix koriyanagi</name>
    <dbReference type="NCBI Taxonomy" id="2511006"/>
    <lineage>
        <taxon>Eukaryota</taxon>
        <taxon>Viridiplantae</taxon>
        <taxon>Streptophyta</taxon>
        <taxon>Embryophyta</taxon>
        <taxon>Tracheophyta</taxon>
        <taxon>Spermatophyta</taxon>
        <taxon>Magnoliopsida</taxon>
        <taxon>eudicotyledons</taxon>
        <taxon>Gunneridae</taxon>
        <taxon>Pentapetalae</taxon>
        <taxon>rosids</taxon>
        <taxon>fabids</taxon>
        <taxon>Malpighiales</taxon>
        <taxon>Salicaceae</taxon>
        <taxon>Saliceae</taxon>
        <taxon>Salix</taxon>
    </lineage>
</organism>
<evidence type="ECO:0000313" key="2">
    <source>
        <dbReference type="Proteomes" id="UP001151752"/>
    </source>
</evidence>
<keyword evidence="2" id="KW-1185">Reference proteome</keyword>
<name>A0A9Q0VAL2_9ROSI</name>
<dbReference type="AlphaFoldDB" id="A0A9Q0VAL2"/>
<evidence type="ECO:0000313" key="1">
    <source>
        <dbReference type="EMBL" id="KAJ6745209.1"/>
    </source>
</evidence>
<comment type="caution">
    <text evidence="1">The sequence shown here is derived from an EMBL/GenBank/DDBJ whole genome shotgun (WGS) entry which is preliminary data.</text>
</comment>
<dbReference type="EMBL" id="JAPFFM010000009">
    <property type="protein sequence ID" value="KAJ6745209.1"/>
    <property type="molecule type" value="Genomic_DNA"/>
</dbReference>
<gene>
    <name evidence="1" type="ORF">OIU74_027991</name>
</gene>
<proteinExistence type="predicted"/>
<reference evidence="1" key="1">
    <citation type="submission" date="2022-11" db="EMBL/GenBank/DDBJ databases">
        <authorList>
            <person name="Hyden B.L."/>
            <person name="Feng K."/>
            <person name="Yates T."/>
            <person name="Jawdy S."/>
            <person name="Smart L.B."/>
            <person name="Muchero W."/>
        </authorList>
    </citation>
    <scope>NUCLEOTIDE SEQUENCE</scope>
    <source>
        <tissue evidence="1">Shoot tip</tissue>
    </source>
</reference>
<reference evidence="1" key="2">
    <citation type="journal article" date="2023" name="Int. J. Mol. Sci.">
        <title>De Novo Assembly and Annotation of 11 Diverse Shrub Willow (Salix) Genomes Reveals Novel Gene Organization in Sex-Linked Regions.</title>
        <authorList>
            <person name="Hyden B."/>
            <person name="Feng K."/>
            <person name="Yates T.B."/>
            <person name="Jawdy S."/>
            <person name="Cereghino C."/>
            <person name="Smart L.B."/>
            <person name="Muchero W."/>
        </authorList>
    </citation>
    <scope>NUCLEOTIDE SEQUENCE</scope>
    <source>
        <tissue evidence="1">Shoot tip</tissue>
    </source>
</reference>